<dbReference type="InterPro" id="IPR051531">
    <property type="entry name" value="N-acetyltransferase"/>
</dbReference>
<dbReference type="Pfam" id="PF13302">
    <property type="entry name" value="Acetyltransf_3"/>
    <property type="match status" value="1"/>
</dbReference>
<dbReference type="EMBL" id="CP118615">
    <property type="protein sequence ID" value="WDZ85397.1"/>
    <property type="molecule type" value="Genomic_DNA"/>
</dbReference>
<evidence type="ECO:0000259" key="2">
    <source>
        <dbReference type="PROSITE" id="PS51186"/>
    </source>
</evidence>
<sequence length="187" mass="20590">MRLRDVEMGDGPAYVRMRCDPEIMAHLGGPFSRDRAEAQVARDVDLVASGNALIKMIVVDSPKPKPKPETGPEPETEPESQPEPESETVAGTVTLWRHEVNGSAGAEIGWLVLPAYQGRGLARRAVSTLLGEARRDGRWGVVHAFPGVDNTASNRLCRTLGFTLVGVRDTPFRDQVFRTNHWTIDLH</sequence>
<dbReference type="RefSeq" id="WP_275032096.1">
    <property type="nucleotide sequence ID" value="NZ_CP118615.1"/>
</dbReference>
<evidence type="ECO:0000313" key="3">
    <source>
        <dbReference type="EMBL" id="WDZ85397.1"/>
    </source>
</evidence>
<dbReference type="InterPro" id="IPR016181">
    <property type="entry name" value="Acyl_CoA_acyltransferase"/>
</dbReference>
<dbReference type="SUPFAM" id="SSF55729">
    <property type="entry name" value="Acyl-CoA N-acyltransferases (Nat)"/>
    <property type="match status" value="1"/>
</dbReference>
<gene>
    <name evidence="3" type="ORF">PVK37_02745</name>
</gene>
<feature type="region of interest" description="Disordered" evidence="1">
    <location>
        <begin position="58"/>
        <end position="88"/>
    </location>
</feature>
<dbReference type="PROSITE" id="PS51186">
    <property type="entry name" value="GNAT"/>
    <property type="match status" value="1"/>
</dbReference>
<dbReference type="Proteomes" id="UP001219605">
    <property type="component" value="Chromosome"/>
</dbReference>
<evidence type="ECO:0000313" key="4">
    <source>
        <dbReference type="Proteomes" id="UP001219605"/>
    </source>
</evidence>
<evidence type="ECO:0000256" key="1">
    <source>
        <dbReference type="SAM" id="MobiDB-lite"/>
    </source>
</evidence>
<name>A0ABY7ZR09_9ACTN</name>
<dbReference type="InterPro" id="IPR000182">
    <property type="entry name" value="GNAT_dom"/>
</dbReference>
<proteinExistence type="predicted"/>
<dbReference type="CDD" id="cd04301">
    <property type="entry name" value="NAT_SF"/>
    <property type="match status" value="1"/>
</dbReference>
<protein>
    <submittedName>
        <fullName evidence="3">GNAT family N-acetyltransferase</fullName>
    </submittedName>
</protein>
<reference evidence="3 4" key="1">
    <citation type="submission" date="2023-02" db="EMBL/GenBank/DDBJ databases">
        <authorList>
            <person name="Mo P."/>
        </authorList>
    </citation>
    <scope>NUCLEOTIDE SEQUENCE [LARGE SCALE GENOMIC DNA]</scope>
    <source>
        <strain evidence="3 4">HUAS 3</strain>
    </source>
</reference>
<dbReference type="Gene3D" id="3.40.630.30">
    <property type="match status" value="1"/>
</dbReference>
<dbReference type="PANTHER" id="PTHR43792">
    <property type="entry name" value="GNAT FAMILY, PUTATIVE (AFU_ORTHOLOGUE AFUA_3G00765)-RELATED-RELATED"/>
    <property type="match status" value="1"/>
</dbReference>
<feature type="domain" description="N-acetyltransferase" evidence="2">
    <location>
        <begin position="1"/>
        <end position="187"/>
    </location>
</feature>
<accession>A0ABY7ZR09</accession>
<keyword evidence="4" id="KW-1185">Reference proteome</keyword>
<feature type="compositionally biased region" description="Acidic residues" evidence="1">
    <location>
        <begin position="72"/>
        <end position="86"/>
    </location>
</feature>
<organism evidence="3 4">
    <name type="scientific">Micromonospora cathayae</name>
    <dbReference type="NCBI Taxonomy" id="3028804"/>
    <lineage>
        <taxon>Bacteria</taxon>
        <taxon>Bacillati</taxon>
        <taxon>Actinomycetota</taxon>
        <taxon>Actinomycetes</taxon>
        <taxon>Micromonosporales</taxon>
        <taxon>Micromonosporaceae</taxon>
        <taxon>Micromonospora</taxon>
    </lineage>
</organism>